<gene>
    <name evidence="1" type="ORF">P5673_012297</name>
</gene>
<evidence type="ECO:0000313" key="2">
    <source>
        <dbReference type="Proteomes" id="UP001249851"/>
    </source>
</evidence>
<accession>A0AAD9V7E2</accession>
<dbReference type="AlphaFoldDB" id="A0AAD9V7E2"/>
<proteinExistence type="predicted"/>
<organism evidence="1 2">
    <name type="scientific">Acropora cervicornis</name>
    <name type="common">Staghorn coral</name>
    <dbReference type="NCBI Taxonomy" id="6130"/>
    <lineage>
        <taxon>Eukaryota</taxon>
        <taxon>Metazoa</taxon>
        <taxon>Cnidaria</taxon>
        <taxon>Anthozoa</taxon>
        <taxon>Hexacorallia</taxon>
        <taxon>Scleractinia</taxon>
        <taxon>Astrocoeniina</taxon>
        <taxon>Acroporidae</taxon>
        <taxon>Acropora</taxon>
    </lineage>
</organism>
<dbReference type="Proteomes" id="UP001249851">
    <property type="component" value="Unassembled WGS sequence"/>
</dbReference>
<keyword evidence="2" id="KW-1185">Reference proteome</keyword>
<sequence>MFQHTVDDRMSFKSLLQHNTVKVINQHRQRHSVRIQNPTTELWDPAIVTQKLAEPTSFGVEAGNGATHRRNRRHINTIKEVFAKKHGTEDGTEALSEDTAVTIPAPPQRHLFRHKLP</sequence>
<dbReference type="EMBL" id="JARQWQ010000023">
    <property type="protein sequence ID" value="KAK2564076.1"/>
    <property type="molecule type" value="Genomic_DNA"/>
</dbReference>
<evidence type="ECO:0000313" key="1">
    <source>
        <dbReference type="EMBL" id="KAK2564076.1"/>
    </source>
</evidence>
<reference evidence="1" key="1">
    <citation type="journal article" date="2023" name="G3 (Bethesda)">
        <title>Whole genome assembly and annotation of the endangered Caribbean coral Acropora cervicornis.</title>
        <authorList>
            <person name="Selwyn J.D."/>
            <person name="Vollmer S.V."/>
        </authorList>
    </citation>
    <scope>NUCLEOTIDE SEQUENCE</scope>
    <source>
        <strain evidence="1">K2</strain>
    </source>
</reference>
<name>A0AAD9V7E2_ACRCE</name>
<comment type="caution">
    <text evidence="1">The sequence shown here is derived from an EMBL/GenBank/DDBJ whole genome shotgun (WGS) entry which is preliminary data.</text>
</comment>
<reference evidence="1" key="2">
    <citation type="journal article" date="2023" name="Science">
        <title>Genomic signatures of disease resistance in endangered staghorn corals.</title>
        <authorList>
            <person name="Vollmer S.V."/>
            <person name="Selwyn J.D."/>
            <person name="Despard B.A."/>
            <person name="Roesel C.L."/>
        </authorList>
    </citation>
    <scope>NUCLEOTIDE SEQUENCE</scope>
    <source>
        <strain evidence="1">K2</strain>
    </source>
</reference>
<protein>
    <submittedName>
        <fullName evidence="1">Uncharacterized protein</fullName>
    </submittedName>
</protein>